<protein>
    <submittedName>
        <fullName evidence="11">Serine/threonine-protein kinase</fullName>
        <ecNumber evidence="11">2.7.11.1</ecNumber>
    </submittedName>
</protein>
<keyword evidence="5" id="KW-0067">ATP-binding</keyword>
<organism evidence="11 12">
    <name type="scientific">Candidatus Fervidibacter sacchari</name>
    <dbReference type="NCBI Taxonomy" id="1448929"/>
    <lineage>
        <taxon>Bacteria</taxon>
        <taxon>Candidatus Fervidibacterota</taxon>
        <taxon>Candidatus Fervidibacter</taxon>
    </lineage>
</organism>
<dbReference type="InterPro" id="IPR005543">
    <property type="entry name" value="PASTA_dom"/>
</dbReference>
<dbReference type="Pfam" id="PF00069">
    <property type="entry name" value="Pkinase"/>
    <property type="match status" value="1"/>
</dbReference>
<dbReference type="RefSeq" id="WP_259097239.1">
    <property type="nucleotide sequence ID" value="NZ_CP130454.1"/>
</dbReference>
<proteinExistence type="predicted"/>
<name>A0ABT2EQ46_9BACT</name>
<dbReference type="Pfam" id="PF03793">
    <property type="entry name" value="PASTA"/>
    <property type="match status" value="2"/>
</dbReference>
<comment type="catalytic activity">
    <reaction evidence="7">
        <text>L-seryl-[protein] + ATP = O-phospho-L-seryl-[protein] + ADP + H(+)</text>
        <dbReference type="Rhea" id="RHEA:17989"/>
        <dbReference type="Rhea" id="RHEA-COMP:9863"/>
        <dbReference type="Rhea" id="RHEA-COMP:11604"/>
        <dbReference type="ChEBI" id="CHEBI:15378"/>
        <dbReference type="ChEBI" id="CHEBI:29999"/>
        <dbReference type="ChEBI" id="CHEBI:30616"/>
        <dbReference type="ChEBI" id="CHEBI:83421"/>
        <dbReference type="ChEBI" id="CHEBI:456216"/>
        <dbReference type="EC" id="2.7.11.1"/>
    </reaction>
</comment>
<dbReference type="InterPro" id="IPR000719">
    <property type="entry name" value="Prot_kinase_dom"/>
</dbReference>
<evidence type="ECO:0000256" key="8">
    <source>
        <dbReference type="SAM" id="Phobius"/>
    </source>
</evidence>
<dbReference type="Gene3D" id="1.10.510.10">
    <property type="entry name" value="Transferase(Phosphotransferase) domain 1"/>
    <property type="match status" value="1"/>
</dbReference>
<dbReference type="GO" id="GO:0004674">
    <property type="term" value="F:protein serine/threonine kinase activity"/>
    <property type="evidence" value="ECO:0007669"/>
    <property type="project" value="UniProtKB-EC"/>
</dbReference>
<sequence>MIGTTVGTRFHIVGRIGEGWLFTVYRARDQLTGQLVAVKVVRPTFTSQRFFVDALLRTFEQLMHLAHPSLVRYIASGEIAEENIPFFVCELVAGHPLTYSLQRRIPLPIRQALDLLSQAADGISYLHRANFVHGDIRPHNILVTPRGEVKVGDYGLWEVFLSSRIAETEWLEQAAPYLPPEHFQGEKLTAQSDVYSLGVVLFQALTGRLPFDATRVADFAHMHLTAPVPLASSLNPSVPFALDAVLLRAMAKDPSQRFADAGEFRNALQEVLATLDTVTEAVHGIPETTAPLEKEAQQEEEGSVWQKVMQSTVGLVGGLVIGLIIVSGVIYSLLVGTKPNEVIVPDVTGMKLSEAQQILAERNLRLRVVRWEFSKEVPPKHIIRMESPEPNQKVLEGREVLVVASQGAVKVTVPDLSGQSLQDALATIKNAKLRLGQRVDTYSETVPAGYVIGQQPPPGVEVPEETPINIIVSKGSPPPQPEIDWSKLPPDARVAKVAIAIGGTELRQIVQIIVTDSKGEREVYRGVHVPGDRITKTVVAYGPAKIRVLVNGQEVAPPEEL</sequence>
<evidence type="ECO:0000256" key="4">
    <source>
        <dbReference type="ARBA" id="ARBA00022777"/>
    </source>
</evidence>
<dbReference type="PANTHER" id="PTHR43289">
    <property type="entry name" value="MITOGEN-ACTIVATED PROTEIN KINASE KINASE KINASE 20-RELATED"/>
    <property type="match status" value="1"/>
</dbReference>
<dbReference type="SMART" id="SM00740">
    <property type="entry name" value="PASTA"/>
    <property type="match status" value="2"/>
</dbReference>
<reference evidence="11 12" key="1">
    <citation type="submission" date="2022-08" db="EMBL/GenBank/DDBJ databases">
        <title>Bacterial and archaeal communities from various locations to study Microbial Dark Matter (Phase II).</title>
        <authorList>
            <person name="Stepanauskas R."/>
        </authorList>
    </citation>
    <scope>NUCLEOTIDE SEQUENCE [LARGE SCALE GENOMIC DNA]</scope>
    <source>
        <strain evidence="11 12">PD1</strain>
    </source>
</reference>
<comment type="caution">
    <text evidence="11">The sequence shown here is derived from an EMBL/GenBank/DDBJ whole genome shotgun (WGS) entry which is preliminary data.</text>
</comment>
<accession>A0ABT2EQ46</accession>
<dbReference type="PROSITE" id="PS00109">
    <property type="entry name" value="PROTEIN_KINASE_TYR"/>
    <property type="match status" value="1"/>
</dbReference>
<dbReference type="PROSITE" id="PS50011">
    <property type="entry name" value="PROTEIN_KINASE_DOM"/>
    <property type="match status" value="1"/>
</dbReference>
<feature type="domain" description="PASTA" evidence="10">
    <location>
        <begin position="338"/>
        <end position="406"/>
    </location>
</feature>
<dbReference type="PROSITE" id="PS51178">
    <property type="entry name" value="PASTA"/>
    <property type="match status" value="2"/>
</dbReference>
<evidence type="ECO:0000256" key="7">
    <source>
        <dbReference type="ARBA" id="ARBA00048679"/>
    </source>
</evidence>
<evidence type="ECO:0000256" key="1">
    <source>
        <dbReference type="ARBA" id="ARBA00022679"/>
    </source>
</evidence>
<keyword evidence="8" id="KW-0812">Transmembrane</keyword>
<feature type="domain" description="PASTA" evidence="10">
    <location>
        <begin position="407"/>
        <end position="474"/>
    </location>
</feature>
<dbReference type="CDD" id="cd14014">
    <property type="entry name" value="STKc_PknB_like"/>
    <property type="match status" value="1"/>
</dbReference>
<keyword evidence="12" id="KW-1185">Reference proteome</keyword>
<dbReference type="CDD" id="cd06577">
    <property type="entry name" value="PASTA_pknB"/>
    <property type="match status" value="2"/>
</dbReference>
<dbReference type="EC" id="2.7.11.1" evidence="11"/>
<dbReference type="EMBL" id="JANUCP010000004">
    <property type="protein sequence ID" value="MCS3920046.1"/>
    <property type="molecule type" value="Genomic_DNA"/>
</dbReference>
<dbReference type="Proteomes" id="UP001204798">
    <property type="component" value="Unassembled WGS sequence"/>
</dbReference>
<dbReference type="SUPFAM" id="SSF56112">
    <property type="entry name" value="Protein kinase-like (PK-like)"/>
    <property type="match status" value="1"/>
</dbReference>
<evidence type="ECO:0000256" key="2">
    <source>
        <dbReference type="ARBA" id="ARBA00022737"/>
    </source>
</evidence>
<keyword evidence="2" id="KW-0677">Repeat</keyword>
<evidence type="ECO:0000313" key="11">
    <source>
        <dbReference type="EMBL" id="MCS3920046.1"/>
    </source>
</evidence>
<evidence type="ECO:0000313" key="12">
    <source>
        <dbReference type="Proteomes" id="UP001204798"/>
    </source>
</evidence>
<gene>
    <name evidence="11" type="ORF">M2350_002463</name>
</gene>
<dbReference type="Gene3D" id="3.30.10.20">
    <property type="match status" value="2"/>
</dbReference>
<keyword evidence="3" id="KW-0547">Nucleotide-binding</keyword>
<dbReference type="InterPro" id="IPR008266">
    <property type="entry name" value="Tyr_kinase_AS"/>
</dbReference>
<feature type="domain" description="Protein kinase" evidence="9">
    <location>
        <begin position="10"/>
        <end position="272"/>
    </location>
</feature>
<feature type="transmembrane region" description="Helical" evidence="8">
    <location>
        <begin position="313"/>
        <end position="334"/>
    </location>
</feature>
<evidence type="ECO:0000256" key="3">
    <source>
        <dbReference type="ARBA" id="ARBA00022741"/>
    </source>
</evidence>
<keyword evidence="8" id="KW-1133">Transmembrane helix</keyword>
<dbReference type="InterPro" id="IPR011009">
    <property type="entry name" value="Kinase-like_dom_sf"/>
</dbReference>
<evidence type="ECO:0000256" key="5">
    <source>
        <dbReference type="ARBA" id="ARBA00022840"/>
    </source>
</evidence>
<keyword evidence="4 11" id="KW-0418">Kinase</keyword>
<evidence type="ECO:0000259" key="9">
    <source>
        <dbReference type="PROSITE" id="PS50011"/>
    </source>
</evidence>
<dbReference type="PANTHER" id="PTHR43289:SF6">
    <property type="entry name" value="SERINE_THREONINE-PROTEIN KINASE NEKL-3"/>
    <property type="match status" value="1"/>
</dbReference>
<keyword evidence="1 11" id="KW-0808">Transferase</keyword>
<comment type="catalytic activity">
    <reaction evidence="6">
        <text>L-threonyl-[protein] + ATP = O-phospho-L-threonyl-[protein] + ADP + H(+)</text>
        <dbReference type="Rhea" id="RHEA:46608"/>
        <dbReference type="Rhea" id="RHEA-COMP:11060"/>
        <dbReference type="Rhea" id="RHEA-COMP:11605"/>
        <dbReference type="ChEBI" id="CHEBI:15378"/>
        <dbReference type="ChEBI" id="CHEBI:30013"/>
        <dbReference type="ChEBI" id="CHEBI:30616"/>
        <dbReference type="ChEBI" id="CHEBI:61977"/>
        <dbReference type="ChEBI" id="CHEBI:456216"/>
        <dbReference type="EC" id="2.7.11.1"/>
    </reaction>
</comment>
<dbReference type="Gene3D" id="3.30.200.20">
    <property type="entry name" value="Phosphorylase Kinase, domain 1"/>
    <property type="match status" value="1"/>
</dbReference>
<evidence type="ECO:0000259" key="10">
    <source>
        <dbReference type="PROSITE" id="PS51178"/>
    </source>
</evidence>
<keyword evidence="8" id="KW-0472">Membrane</keyword>
<evidence type="ECO:0000256" key="6">
    <source>
        <dbReference type="ARBA" id="ARBA00047899"/>
    </source>
</evidence>